<dbReference type="AlphaFoldDB" id="A0A9Q0TU44"/>
<sequence length="105" mass="12132">MSDLKRVFWRWGRVKMKKAYIQPPGRHTSNLSGIGLNSYYSTPFKMATTESKWLFQSRADAKSNSMFKTWTKENTLVSISNSFLKARLAWCYCASKFSSFEAATH</sequence>
<organism evidence="1 2">
    <name type="scientific">Salix purpurea</name>
    <name type="common">Purple osier willow</name>
    <dbReference type="NCBI Taxonomy" id="77065"/>
    <lineage>
        <taxon>Eukaryota</taxon>
        <taxon>Viridiplantae</taxon>
        <taxon>Streptophyta</taxon>
        <taxon>Embryophyta</taxon>
        <taxon>Tracheophyta</taxon>
        <taxon>Spermatophyta</taxon>
        <taxon>Magnoliopsida</taxon>
        <taxon>eudicotyledons</taxon>
        <taxon>Gunneridae</taxon>
        <taxon>Pentapetalae</taxon>
        <taxon>rosids</taxon>
        <taxon>fabids</taxon>
        <taxon>Malpighiales</taxon>
        <taxon>Salicaceae</taxon>
        <taxon>Saliceae</taxon>
        <taxon>Salix</taxon>
    </lineage>
</organism>
<evidence type="ECO:0000313" key="2">
    <source>
        <dbReference type="Proteomes" id="UP001151532"/>
    </source>
</evidence>
<gene>
    <name evidence="1" type="ORF">OIU79_005979</name>
</gene>
<dbReference type="Proteomes" id="UP001151532">
    <property type="component" value="Chromosome 10"/>
</dbReference>
<name>A0A9Q0TU44_SALPP</name>
<reference evidence="1" key="2">
    <citation type="journal article" date="2023" name="Int. J. Mol. Sci.">
        <title>De Novo Assembly and Annotation of 11 Diverse Shrub Willow (Salix) Genomes Reveals Novel Gene Organization in Sex-Linked Regions.</title>
        <authorList>
            <person name="Hyden B."/>
            <person name="Feng K."/>
            <person name="Yates T.B."/>
            <person name="Jawdy S."/>
            <person name="Cereghino C."/>
            <person name="Smart L.B."/>
            <person name="Muchero W."/>
        </authorList>
    </citation>
    <scope>NUCLEOTIDE SEQUENCE</scope>
    <source>
        <tissue evidence="1">Shoot tip</tissue>
    </source>
</reference>
<dbReference type="EMBL" id="JAPFFK010000014">
    <property type="protein sequence ID" value="KAJ6717952.1"/>
    <property type="molecule type" value="Genomic_DNA"/>
</dbReference>
<comment type="caution">
    <text evidence="1">The sequence shown here is derived from an EMBL/GenBank/DDBJ whole genome shotgun (WGS) entry which is preliminary data.</text>
</comment>
<keyword evidence="2" id="KW-1185">Reference proteome</keyword>
<proteinExistence type="predicted"/>
<reference evidence="1" key="1">
    <citation type="submission" date="2022-11" db="EMBL/GenBank/DDBJ databases">
        <authorList>
            <person name="Hyden B.L."/>
            <person name="Feng K."/>
            <person name="Yates T."/>
            <person name="Jawdy S."/>
            <person name="Smart L.B."/>
            <person name="Muchero W."/>
        </authorList>
    </citation>
    <scope>NUCLEOTIDE SEQUENCE</scope>
    <source>
        <tissue evidence="1">Shoot tip</tissue>
    </source>
</reference>
<accession>A0A9Q0TU44</accession>
<protein>
    <submittedName>
        <fullName evidence="1">Uncharacterized protein</fullName>
    </submittedName>
</protein>
<evidence type="ECO:0000313" key="1">
    <source>
        <dbReference type="EMBL" id="KAJ6717952.1"/>
    </source>
</evidence>